<dbReference type="EMBL" id="FSQW01000001">
    <property type="protein sequence ID" value="SIN64737.1"/>
    <property type="molecule type" value="Genomic_DNA"/>
</dbReference>
<organism evidence="3 4">
    <name type="scientific">Parasphingorhabdus marina DSM 22363</name>
    <dbReference type="NCBI Taxonomy" id="1123272"/>
    <lineage>
        <taxon>Bacteria</taxon>
        <taxon>Pseudomonadati</taxon>
        <taxon>Pseudomonadota</taxon>
        <taxon>Alphaproteobacteria</taxon>
        <taxon>Sphingomonadales</taxon>
        <taxon>Sphingomonadaceae</taxon>
        <taxon>Parasphingorhabdus</taxon>
    </lineage>
</organism>
<proteinExistence type="predicted"/>
<reference evidence="4" key="1">
    <citation type="submission" date="2016-11" db="EMBL/GenBank/DDBJ databases">
        <authorList>
            <person name="Varghese N."/>
            <person name="Submissions S."/>
        </authorList>
    </citation>
    <scope>NUCLEOTIDE SEQUENCE [LARGE SCALE GENOMIC DNA]</scope>
    <source>
        <strain evidence="4">DSM 22363</strain>
    </source>
</reference>
<dbReference type="InterPro" id="IPR011044">
    <property type="entry name" value="Quino_amine_DH_bsu"/>
</dbReference>
<feature type="signal peptide" evidence="1">
    <location>
        <begin position="1"/>
        <end position="17"/>
    </location>
</feature>
<feature type="chain" id="PRO_5012342284" description="DUF3616 domain-containing protein" evidence="1">
    <location>
        <begin position="18"/>
        <end position="325"/>
    </location>
</feature>
<dbReference type="STRING" id="1123272.SAMN02745824_1432"/>
<dbReference type="AlphaFoldDB" id="A0A1N6D223"/>
<evidence type="ECO:0000313" key="3">
    <source>
        <dbReference type="EMBL" id="SIN64737.1"/>
    </source>
</evidence>
<dbReference type="Pfam" id="PF12275">
    <property type="entry name" value="DUF3616"/>
    <property type="match status" value="2"/>
</dbReference>
<sequence>MRLLIAAAIALSSSATVGDQSMFVYSGMCNASAVAFISDDHFVVANDEDNILRVYTQRNRDPISSLDLGAFIDTDNSGRESDIEGATRVGNRIYWISSHGTNKNGKARPERRRIFATDIVPDSNGLSIRPVGNPYAGLIDDLVSETNLDAWKILSGGKTRPPKLGGLNIEGLATSPTGGLLIGLRSPVPMGYAAIIELQNPDDVISGKTPRFSRTRFLNLGDDIGIRAMDQGEKPGSFIIVSGPVSGNPGAFQLLQWDIQMESIKPIKLDFGSLSPEAIVRVPGEAGRLHIVSDDGTRKVGGAKCEDLPEPEKRTFRTIEVRISE</sequence>
<accession>A0A1N6D223</accession>
<gene>
    <name evidence="3" type="ORF">SAMN02745824_1432</name>
</gene>
<evidence type="ECO:0000256" key="1">
    <source>
        <dbReference type="SAM" id="SignalP"/>
    </source>
</evidence>
<protein>
    <recommendedName>
        <fullName evidence="2">DUF3616 domain-containing protein</fullName>
    </recommendedName>
</protein>
<evidence type="ECO:0000259" key="2">
    <source>
        <dbReference type="Pfam" id="PF12275"/>
    </source>
</evidence>
<name>A0A1N6D223_9SPHN</name>
<keyword evidence="1" id="KW-0732">Signal</keyword>
<evidence type="ECO:0000313" key="4">
    <source>
        <dbReference type="Proteomes" id="UP000185192"/>
    </source>
</evidence>
<dbReference type="Proteomes" id="UP000185192">
    <property type="component" value="Unassembled WGS sequence"/>
</dbReference>
<feature type="domain" description="DUF3616" evidence="2">
    <location>
        <begin position="30"/>
        <end position="105"/>
    </location>
</feature>
<keyword evidence="4" id="KW-1185">Reference proteome</keyword>
<dbReference type="SUPFAM" id="SSF50969">
    <property type="entry name" value="YVTN repeat-like/Quinoprotein amine dehydrogenase"/>
    <property type="match status" value="1"/>
</dbReference>
<feature type="domain" description="DUF3616" evidence="2">
    <location>
        <begin position="160"/>
        <end position="262"/>
    </location>
</feature>
<dbReference type="InterPro" id="IPR022060">
    <property type="entry name" value="DUF3616"/>
</dbReference>